<dbReference type="SMART" id="SM00191">
    <property type="entry name" value="Int_alpha"/>
    <property type="match status" value="3"/>
</dbReference>
<proteinExistence type="predicted"/>
<dbReference type="PROSITE" id="PS51470">
    <property type="entry name" value="FG_GAP"/>
    <property type="match status" value="1"/>
</dbReference>
<evidence type="ECO:0000256" key="4">
    <source>
        <dbReference type="SAM" id="SignalP"/>
    </source>
</evidence>
<gene>
    <name evidence="5" type="ORF">MACH26_16970</name>
</gene>
<dbReference type="PANTHER" id="PTHR36220">
    <property type="entry name" value="UNNAMED PRODUCT"/>
    <property type="match status" value="1"/>
</dbReference>
<organism evidence="5 6">
    <name type="scientific">Planctobacterium marinum</name>
    <dbReference type="NCBI Taxonomy" id="1631968"/>
    <lineage>
        <taxon>Bacteria</taxon>
        <taxon>Pseudomonadati</taxon>
        <taxon>Pseudomonadota</taxon>
        <taxon>Gammaproteobacteria</taxon>
        <taxon>Alteromonadales</taxon>
        <taxon>Alteromonadaceae</taxon>
        <taxon>Planctobacterium</taxon>
    </lineage>
</organism>
<dbReference type="Pfam" id="PF14312">
    <property type="entry name" value="FG-GAP_2"/>
    <property type="match status" value="7"/>
</dbReference>
<evidence type="ECO:0000256" key="2">
    <source>
        <dbReference type="ARBA" id="ARBA00022737"/>
    </source>
</evidence>
<dbReference type="RefSeq" id="WP_338292208.1">
    <property type="nucleotide sequence ID" value="NZ_AP027272.1"/>
</dbReference>
<feature type="chain" id="PRO_5041383820" description="PKD domain-containing protein" evidence="4">
    <location>
        <begin position="25"/>
        <end position="414"/>
    </location>
</feature>
<dbReference type="InterPro" id="IPR013519">
    <property type="entry name" value="Int_alpha_beta-p"/>
</dbReference>
<accession>A0AA48HK17</accession>
<keyword evidence="2" id="KW-0677">Repeat</keyword>
<keyword evidence="1 4" id="KW-0732">Signal</keyword>
<dbReference type="Gene3D" id="2.130.10.130">
    <property type="entry name" value="Integrin alpha, N-terminal"/>
    <property type="match status" value="3"/>
</dbReference>
<dbReference type="PANTHER" id="PTHR36220:SF1">
    <property type="entry name" value="GAMMA TUBULIN COMPLEX COMPONENT C-TERMINAL DOMAIN-CONTAINING PROTEIN"/>
    <property type="match status" value="1"/>
</dbReference>
<dbReference type="InterPro" id="IPR028994">
    <property type="entry name" value="Integrin_alpha_N"/>
</dbReference>
<evidence type="ECO:0000256" key="1">
    <source>
        <dbReference type="ARBA" id="ARBA00022729"/>
    </source>
</evidence>
<dbReference type="AlphaFoldDB" id="A0AA48HK17"/>
<reference evidence="5" key="1">
    <citation type="submission" date="2023-01" db="EMBL/GenBank/DDBJ databases">
        <title>Complete genome sequence of Planctobacterium marinum strain Dej080120_11.</title>
        <authorList>
            <person name="Ueki S."/>
            <person name="Maruyama F."/>
        </authorList>
    </citation>
    <scope>NUCLEOTIDE SEQUENCE</scope>
    <source>
        <strain evidence="5">Dej080120_11</strain>
    </source>
</reference>
<dbReference type="SUPFAM" id="SSF69318">
    <property type="entry name" value="Integrin alpha N-terminal domain"/>
    <property type="match status" value="1"/>
</dbReference>
<dbReference type="InterPro" id="IPR013517">
    <property type="entry name" value="FG-GAP"/>
</dbReference>
<evidence type="ECO:0000256" key="3">
    <source>
        <dbReference type="ARBA" id="ARBA00023180"/>
    </source>
</evidence>
<dbReference type="KEGG" id="pmaw:MACH26_16970"/>
<keyword evidence="6" id="KW-1185">Reference proteome</keyword>
<dbReference type="EMBL" id="AP027272">
    <property type="protein sequence ID" value="BDX06176.1"/>
    <property type="molecule type" value="Genomic_DNA"/>
</dbReference>
<evidence type="ECO:0008006" key="7">
    <source>
        <dbReference type="Google" id="ProtNLM"/>
    </source>
</evidence>
<evidence type="ECO:0000313" key="6">
    <source>
        <dbReference type="Proteomes" id="UP001333710"/>
    </source>
</evidence>
<sequence>MKLSRISKHYIGAIFILLAANSFATQDMIVAKDGKAEDYFGYSAAIDGNTLLVGAYKADINQIMDAGAAYVYVLNDNAWHQQAKLVAAPFFAEDTTGGNVALNNDIAVLGVIGRDDKGKDAGAVIVFERHGDSWQQTQIITAPDAKPGDAFGQSISLTENHLVIGAPRSDAMGENSGAAYIYKRESDAWQYQTKIKASDGAAGDLFGISIAIDGETIVVGADLHDEKAENAGAVYVYVLDHDNKWIQEAKLIADDAGDTDIFGVRVAISGNVALVSARRDDVEGIGIDAGSAYIFERNGRKWTQKVKLTSPDGQADDRFGRGVALSGDKAIISAMNHDAKGIDTGAVYVYEKVSGNWQFTSKITANKSFANDRFGWNIGLSGNKAVIVSPNHDAKGENSGAVFVKQLKSATQKQ</sequence>
<evidence type="ECO:0000313" key="5">
    <source>
        <dbReference type="EMBL" id="BDX06176.1"/>
    </source>
</evidence>
<dbReference type="Proteomes" id="UP001333710">
    <property type="component" value="Chromosome"/>
</dbReference>
<protein>
    <recommendedName>
        <fullName evidence="7">PKD domain-containing protein</fullName>
    </recommendedName>
</protein>
<feature type="signal peptide" evidence="4">
    <location>
        <begin position="1"/>
        <end position="24"/>
    </location>
</feature>
<keyword evidence="3" id="KW-0325">Glycoprotein</keyword>
<name>A0AA48HK17_9ALTE</name>